<protein>
    <submittedName>
        <fullName evidence="1">Uncharacterized protein</fullName>
    </submittedName>
</protein>
<gene>
    <name evidence="1" type="ORF">Pan241w_40520</name>
</gene>
<dbReference type="AlphaFoldDB" id="A0A517RJ97"/>
<dbReference type="EMBL" id="CP036269">
    <property type="protein sequence ID" value="QDT43948.1"/>
    <property type="molecule type" value="Genomic_DNA"/>
</dbReference>
<dbReference type="KEGG" id="gaz:Pan241w_40520"/>
<sequence>MKNANFCDFQLPGKIRGFFLCFQDFLTPIDFGFRSPNRETGLLHVDFHNLNSYLEYVRRTRIVRLLSRTRPT</sequence>
<reference evidence="1 2" key="1">
    <citation type="submission" date="2019-02" db="EMBL/GenBank/DDBJ databases">
        <title>Deep-cultivation of Planctomycetes and their phenomic and genomic characterization uncovers novel biology.</title>
        <authorList>
            <person name="Wiegand S."/>
            <person name="Jogler M."/>
            <person name="Boedeker C."/>
            <person name="Pinto D."/>
            <person name="Vollmers J."/>
            <person name="Rivas-Marin E."/>
            <person name="Kohn T."/>
            <person name="Peeters S.H."/>
            <person name="Heuer A."/>
            <person name="Rast P."/>
            <person name="Oberbeckmann S."/>
            <person name="Bunk B."/>
            <person name="Jeske O."/>
            <person name="Meyerdierks A."/>
            <person name="Storesund J.E."/>
            <person name="Kallscheuer N."/>
            <person name="Luecker S."/>
            <person name="Lage O.M."/>
            <person name="Pohl T."/>
            <person name="Merkel B.J."/>
            <person name="Hornburger P."/>
            <person name="Mueller R.-W."/>
            <person name="Bruemmer F."/>
            <person name="Labrenz M."/>
            <person name="Spormann A.M."/>
            <person name="Op den Camp H."/>
            <person name="Overmann J."/>
            <person name="Amann R."/>
            <person name="Jetten M.S.M."/>
            <person name="Mascher T."/>
            <person name="Medema M.H."/>
            <person name="Devos D.P."/>
            <person name="Kaster A.-K."/>
            <person name="Ovreas L."/>
            <person name="Rohde M."/>
            <person name="Galperin M.Y."/>
            <person name="Jogler C."/>
        </authorList>
    </citation>
    <scope>NUCLEOTIDE SEQUENCE [LARGE SCALE GENOMIC DNA]</scope>
    <source>
        <strain evidence="1 2">Pan241w</strain>
    </source>
</reference>
<accession>A0A517RJ97</accession>
<evidence type="ECO:0000313" key="1">
    <source>
        <dbReference type="EMBL" id="QDT43948.1"/>
    </source>
</evidence>
<organism evidence="1 2">
    <name type="scientific">Gimesia alba</name>
    <dbReference type="NCBI Taxonomy" id="2527973"/>
    <lineage>
        <taxon>Bacteria</taxon>
        <taxon>Pseudomonadati</taxon>
        <taxon>Planctomycetota</taxon>
        <taxon>Planctomycetia</taxon>
        <taxon>Planctomycetales</taxon>
        <taxon>Planctomycetaceae</taxon>
        <taxon>Gimesia</taxon>
    </lineage>
</organism>
<name>A0A517RJ97_9PLAN</name>
<evidence type="ECO:0000313" key="2">
    <source>
        <dbReference type="Proteomes" id="UP000317171"/>
    </source>
</evidence>
<proteinExistence type="predicted"/>
<dbReference type="Proteomes" id="UP000317171">
    <property type="component" value="Chromosome"/>
</dbReference>
<keyword evidence="2" id="KW-1185">Reference proteome</keyword>